<protein>
    <submittedName>
        <fullName evidence="1">10624_t:CDS:1</fullName>
    </submittedName>
</protein>
<sequence>FLKDSSKNLQINLSYKNNTLLGLIRTGRNFYLSPEYSKIFEHDFSQNFPAANYFGVEREFGVLQRYKIYQEEN</sequence>
<feature type="non-terminal residue" evidence="1">
    <location>
        <position position="1"/>
    </location>
</feature>
<reference evidence="1" key="1">
    <citation type="submission" date="2021-06" db="EMBL/GenBank/DDBJ databases">
        <authorList>
            <person name="Kallberg Y."/>
            <person name="Tangrot J."/>
            <person name="Rosling A."/>
        </authorList>
    </citation>
    <scope>NUCLEOTIDE SEQUENCE</scope>
    <source>
        <strain evidence="1">87-6 pot B 2015</strain>
    </source>
</reference>
<evidence type="ECO:0000313" key="2">
    <source>
        <dbReference type="Proteomes" id="UP000789375"/>
    </source>
</evidence>
<comment type="caution">
    <text evidence="1">The sequence shown here is derived from an EMBL/GenBank/DDBJ whole genome shotgun (WGS) entry which is preliminary data.</text>
</comment>
<organism evidence="1 2">
    <name type="scientific">Funneliformis mosseae</name>
    <name type="common">Endomycorrhizal fungus</name>
    <name type="synonym">Glomus mosseae</name>
    <dbReference type="NCBI Taxonomy" id="27381"/>
    <lineage>
        <taxon>Eukaryota</taxon>
        <taxon>Fungi</taxon>
        <taxon>Fungi incertae sedis</taxon>
        <taxon>Mucoromycota</taxon>
        <taxon>Glomeromycotina</taxon>
        <taxon>Glomeromycetes</taxon>
        <taxon>Glomerales</taxon>
        <taxon>Glomeraceae</taxon>
        <taxon>Funneliformis</taxon>
    </lineage>
</organism>
<feature type="non-terminal residue" evidence="1">
    <location>
        <position position="73"/>
    </location>
</feature>
<dbReference type="EMBL" id="CAJVPP010017361">
    <property type="protein sequence ID" value="CAG8732341.1"/>
    <property type="molecule type" value="Genomic_DNA"/>
</dbReference>
<dbReference type="Proteomes" id="UP000789375">
    <property type="component" value="Unassembled WGS sequence"/>
</dbReference>
<evidence type="ECO:0000313" key="1">
    <source>
        <dbReference type="EMBL" id="CAG8732341.1"/>
    </source>
</evidence>
<keyword evidence="2" id="KW-1185">Reference proteome</keyword>
<accession>A0A9N9IEI2</accession>
<gene>
    <name evidence="1" type="ORF">FMOSSE_LOCUS15703</name>
</gene>
<name>A0A9N9IEI2_FUNMO</name>
<proteinExistence type="predicted"/>
<dbReference type="AlphaFoldDB" id="A0A9N9IEI2"/>